<name>A0A9W8L383_9FUNG</name>
<protein>
    <submittedName>
        <fullName evidence="3">Signal recognition particle protein</fullName>
    </submittedName>
</protein>
<sequence length="130" mass="14278">MVFYDSWESFEKAAAAVYAGAADKTRYTIKYRNCDAALVLKVTDDCTCVQMRTERLSDIKKIAHLHRMLAQATSNRSEPIKELAPIFPASLTKSEGQAKKAGSSEPAKQAPQTTAAVAQSKKKGRGKKRN</sequence>
<evidence type="ECO:0000313" key="3">
    <source>
        <dbReference type="EMBL" id="KAJ2686132.1"/>
    </source>
</evidence>
<evidence type="ECO:0000313" key="4">
    <source>
        <dbReference type="Proteomes" id="UP001151516"/>
    </source>
</evidence>
<dbReference type="PANTHER" id="PTHR12834:SF12">
    <property type="entry name" value="SIGNAL RECOGNITION PARTICLE 9 KDA PROTEIN"/>
    <property type="match status" value="1"/>
</dbReference>
<dbReference type="Gene3D" id="3.30.720.10">
    <property type="entry name" value="Signal recognition particle alu RNA binding heterodimer, srp9/1"/>
    <property type="match status" value="1"/>
</dbReference>
<feature type="domain" description="SRP9" evidence="2">
    <location>
        <begin position="5"/>
        <end position="66"/>
    </location>
</feature>
<evidence type="ECO:0000259" key="2">
    <source>
        <dbReference type="Pfam" id="PF05486"/>
    </source>
</evidence>
<reference evidence="3" key="1">
    <citation type="submission" date="2022-07" db="EMBL/GenBank/DDBJ databases">
        <title>Phylogenomic reconstructions and comparative analyses of Kickxellomycotina fungi.</title>
        <authorList>
            <person name="Reynolds N.K."/>
            <person name="Stajich J.E."/>
            <person name="Barry K."/>
            <person name="Grigoriev I.V."/>
            <person name="Crous P."/>
            <person name="Smith M.E."/>
        </authorList>
    </citation>
    <scope>NUCLEOTIDE SEQUENCE</scope>
    <source>
        <strain evidence="3">CBS 109367</strain>
    </source>
</reference>
<dbReference type="SUPFAM" id="SSF54762">
    <property type="entry name" value="Signal recognition particle alu RNA binding heterodimer, SRP9/14"/>
    <property type="match status" value="1"/>
</dbReference>
<accession>A0A9W8L383</accession>
<dbReference type="GO" id="GO:0008312">
    <property type="term" value="F:7S RNA binding"/>
    <property type="evidence" value="ECO:0007669"/>
    <property type="project" value="InterPro"/>
</dbReference>
<dbReference type="InterPro" id="IPR009018">
    <property type="entry name" value="Signal_recog_particle_SRP9/14"/>
</dbReference>
<proteinExistence type="predicted"/>
<evidence type="ECO:0000256" key="1">
    <source>
        <dbReference type="SAM" id="MobiDB-lite"/>
    </source>
</evidence>
<dbReference type="PANTHER" id="PTHR12834">
    <property type="entry name" value="SIGNAL RECOGNITION PARTICLE 9 KDA PROTEIN"/>
    <property type="match status" value="1"/>
</dbReference>
<feature type="compositionally biased region" description="Basic residues" evidence="1">
    <location>
        <begin position="120"/>
        <end position="130"/>
    </location>
</feature>
<dbReference type="OrthoDB" id="360923at2759"/>
<gene>
    <name evidence="3" type="primary">SRP9</name>
    <name evidence="3" type="ORF">IWW39_003824</name>
</gene>
<dbReference type="Proteomes" id="UP001151516">
    <property type="component" value="Unassembled WGS sequence"/>
</dbReference>
<dbReference type="AlphaFoldDB" id="A0A9W8L383"/>
<organism evidence="3 4">
    <name type="scientific">Coemansia spiralis</name>
    <dbReference type="NCBI Taxonomy" id="417178"/>
    <lineage>
        <taxon>Eukaryota</taxon>
        <taxon>Fungi</taxon>
        <taxon>Fungi incertae sedis</taxon>
        <taxon>Zoopagomycota</taxon>
        <taxon>Kickxellomycotina</taxon>
        <taxon>Kickxellomycetes</taxon>
        <taxon>Kickxellales</taxon>
        <taxon>Kickxellaceae</taxon>
        <taxon>Coemansia</taxon>
    </lineage>
</organism>
<feature type="region of interest" description="Disordered" evidence="1">
    <location>
        <begin position="94"/>
        <end position="130"/>
    </location>
</feature>
<dbReference type="Pfam" id="PF05486">
    <property type="entry name" value="SRP9-21"/>
    <property type="match status" value="1"/>
</dbReference>
<keyword evidence="4" id="KW-1185">Reference proteome</keyword>
<dbReference type="InterPro" id="IPR039914">
    <property type="entry name" value="SRP9-like"/>
</dbReference>
<dbReference type="GO" id="GO:0006614">
    <property type="term" value="P:SRP-dependent cotranslational protein targeting to membrane"/>
    <property type="evidence" value="ECO:0007669"/>
    <property type="project" value="InterPro"/>
</dbReference>
<comment type="caution">
    <text evidence="3">The sequence shown here is derived from an EMBL/GenBank/DDBJ whole genome shotgun (WGS) entry which is preliminary data.</text>
</comment>
<dbReference type="InterPro" id="IPR039432">
    <property type="entry name" value="SRP9_dom"/>
</dbReference>
<dbReference type="EMBL" id="JANBTX010000120">
    <property type="protein sequence ID" value="KAJ2686132.1"/>
    <property type="molecule type" value="Genomic_DNA"/>
</dbReference>
<dbReference type="GO" id="GO:0005786">
    <property type="term" value="C:signal recognition particle, endoplasmic reticulum targeting"/>
    <property type="evidence" value="ECO:0007669"/>
    <property type="project" value="TreeGrafter"/>
</dbReference>